<keyword evidence="4 7" id="KW-1133">Transmembrane helix</keyword>
<keyword evidence="2" id="KW-1003">Cell membrane</keyword>
<feature type="transmembrane region" description="Helical" evidence="7">
    <location>
        <begin position="352"/>
        <end position="370"/>
    </location>
</feature>
<feature type="transmembrane region" description="Helical" evidence="7">
    <location>
        <begin position="461"/>
        <end position="481"/>
    </location>
</feature>
<keyword evidence="5 7" id="KW-0472">Membrane</keyword>
<evidence type="ECO:0000256" key="7">
    <source>
        <dbReference type="SAM" id="Phobius"/>
    </source>
</evidence>
<feature type="transmembrane region" description="Helical" evidence="7">
    <location>
        <begin position="230"/>
        <end position="249"/>
    </location>
</feature>
<evidence type="ECO:0000256" key="2">
    <source>
        <dbReference type="ARBA" id="ARBA00022475"/>
    </source>
</evidence>
<dbReference type="InterPro" id="IPR050833">
    <property type="entry name" value="Poly_Biosynth_Transport"/>
</dbReference>
<feature type="transmembrane region" description="Helical" evidence="7">
    <location>
        <begin position="47"/>
        <end position="67"/>
    </location>
</feature>
<feature type="region of interest" description="Disordered" evidence="6">
    <location>
        <begin position="577"/>
        <end position="622"/>
    </location>
</feature>
<evidence type="ECO:0000313" key="8">
    <source>
        <dbReference type="EMBL" id="MBK1632682.1"/>
    </source>
</evidence>
<feature type="transmembrane region" description="Helical" evidence="7">
    <location>
        <begin position="436"/>
        <end position="455"/>
    </location>
</feature>
<dbReference type="EMBL" id="NRRV01000054">
    <property type="protein sequence ID" value="MBK1632682.1"/>
    <property type="molecule type" value="Genomic_DNA"/>
</dbReference>
<feature type="transmembrane region" description="Helical" evidence="7">
    <location>
        <begin position="269"/>
        <end position="289"/>
    </location>
</feature>
<evidence type="ECO:0000256" key="4">
    <source>
        <dbReference type="ARBA" id="ARBA00022989"/>
    </source>
</evidence>
<reference evidence="8 9" key="1">
    <citation type="journal article" date="2020" name="Microorganisms">
        <title>Osmotic Adaptation and Compatible Solute Biosynthesis of Phototrophic Bacteria as Revealed from Genome Analyses.</title>
        <authorList>
            <person name="Imhoff J.F."/>
            <person name="Rahn T."/>
            <person name="Kunzel S."/>
            <person name="Keller A."/>
            <person name="Neulinger S.C."/>
        </authorList>
    </citation>
    <scope>NUCLEOTIDE SEQUENCE [LARGE SCALE GENOMIC DNA]</scope>
    <source>
        <strain evidence="8 9">DSM 6210</strain>
    </source>
</reference>
<feature type="transmembrane region" description="Helical" evidence="7">
    <location>
        <begin position="407"/>
        <end position="424"/>
    </location>
</feature>
<feature type="compositionally biased region" description="Basic residues" evidence="6">
    <location>
        <begin position="495"/>
        <end position="504"/>
    </location>
</feature>
<feature type="compositionally biased region" description="Polar residues" evidence="6">
    <location>
        <begin position="601"/>
        <end position="610"/>
    </location>
</feature>
<gene>
    <name evidence="8" type="ORF">CKO31_18420</name>
</gene>
<feature type="region of interest" description="Disordered" evidence="6">
    <location>
        <begin position="492"/>
        <end position="525"/>
    </location>
</feature>
<feature type="transmembrane region" description="Helical" evidence="7">
    <location>
        <begin position="79"/>
        <end position="102"/>
    </location>
</feature>
<dbReference type="PANTHER" id="PTHR30250">
    <property type="entry name" value="PST FAMILY PREDICTED COLANIC ACID TRANSPORTER"/>
    <property type="match status" value="1"/>
</dbReference>
<comment type="caution">
    <text evidence="8">The sequence shown here is derived from an EMBL/GenBank/DDBJ whole genome shotgun (WGS) entry which is preliminary data.</text>
</comment>
<feature type="transmembrane region" description="Helical" evidence="7">
    <location>
        <begin position="186"/>
        <end position="209"/>
    </location>
</feature>
<evidence type="ECO:0000256" key="1">
    <source>
        <dbReference type="ARBA" id="ARBA00004651"/>
    </source>
</evidence>
<sequence length="622" mass="69526">MNPLKRLASQTAVYGLSSILGRFLNYLLVPLYTYTFVPADYGVVAEFYAYMGFLAVLMTFGMETGYFRFRSAGEDDPNTVLATVLRFLILANGGFLALALVFQQPVAELLRHGDHPEYIWWVAGILAMDSVGNAAFARLRAEERALRFASIKLIEIGANIGLNVFFIVLCRQAFEADPGSFLGRLWVPEIGVGYVFISNLAASGLKLLLLTPQFRGALTGFDGALFRRMLRYSLPMVVIGMAGIVNEMLDRAALKFLLPYDDATNMAQLGIYSAVFKLSILMMLFIQAFRYAGEPFFFSYAKQRDAKEIYALVLTWFVIFCVFIFLLVTLFIDGFQYFIGEAYREGLHVVPVLLLANLLLGVYVNLSIWYKLTDRTLMGAWVALTGAGITVVSLWLLVPAFGYEGAAWAHLICYSAMVVLSYGLGRRYYPVPYEVLRVFGYIALGLGLFAAGRWLTDELAWHPFVAGSLLLALYLLLVAVLDGRRLLKAPDSRRRREMKTRRTPRAQATMRQATMRQAPSRGPAAGWRPSLRHIDLALAAAAALMAVVSLVLDDVAKAPLYALLAYLLWRLRDRRQERAEPERRDSTRRPPSHARPIPNAGSDSATSQAKVETVAAQTDRRR</sequence>
<feature type="transmembrane region" description="Helical" evidence="7">
    <location>
        <begin position="156"/>
        <end position="174"/>
    </location>
</feature>
<feature type="compositionally biased region" description="Basic and acidic residues" evidence="6">
    <location>
        <begin position="577"/>
        <end position="588"/>
    </location>
</feature>
<feature type="transmembrane region" description="Helical" evidence="7">
    <location>
        <begin position="377"/>
        <end position="401"/>
    </location>
</feature>
<dbReference type="RefSeq" id="WP_200240445.1">
    <property type="nucleotide sequence ID" value="NZ_NRRV01000054.1"/>
</dbReference>
<comment type="subcellular location">
    <subcellularLocation>
        <location evidence="1">Cell membrane</location>
        <topology evidence="1">Multi-pass membrane protein</topology>
    </subcellularLocation>
</comment>
<dbReference type="PANTHER" id="PTHR30250:SF11">
    <property type="entry name" value="O-ANTIGEN TRANSPORTER-RELATED"/>
    <property type="match status" value="1"/>
</dbReference>
<feature type="transmembrane region" description="Helical" evidence="7">
    <location>
        <begin position="12"/>
        <end position="35"/>
    </location>
</feature>
<dbReference type="Proteomes" id="UP000748752">
    <property type="component" value="Unassembled WGS sequence"/>
</dbReference>
<keyword evidence="3 7" id="KW-0812">Transmembrane</keyword>
<keyword evidence="9" id="KW-1185">Reference proteome</keyword>
<proteinExistence type="predicted"/>
<protein>
    <submittedName>
        <fullName evidence="8">Polysaccharide biosynthesis protein</fullName>
    </submittedName>
</protein>
<feature type="transmembrane region" description="Helical" evidence="7">
    <location>
        <begin position="309"/>
        <end position="332"/>
    </location>
</feature>
<evidence type="ECO:0000256" key="6">
    <source>
        <dbReference type="SAM" id="MobiDB-lite"/>
    </source>
</evidence>
<organism evidence="8 9">
    <name type="scientific">Thiohalocapsa halophila</name>
    <dbReference type="NCBI Taxonomy" id="69359"/>
    <lineage>
        <taxon>Bacteria</taxon>
        <taxon>Pseudomonadati</taxon>
        <taxon>Pseudomonadota</taxon>
        <taxon>Gammaproteobacteria</taxon>
        <taxon>Chromatiales</taxon>
        <taxon>Chromatiaceae</taxon>
        <taxon>Thiohalocapsa</taxon>
    </lineage>
</organism>
<accession>A0ABS1CLG4</accession>
<name>A0ABS1CLG4_9GAMM</name>
<evidence type="ECO:0000313" key="9">
    <source>
        <dbReference type="Proteomes" id="UP000748752"/>
    </source>
</evidence>
<feature type="transmembrane region" description="Helical" evidence="7">
    <location>
        <begin position="118"/>
        <end position="136"/>
    </location>
</feature>
<evidence type="ECO:0000256" key="5">
    <source>
        <dbReference type="ARBA" id="ARBA00023136"/>
    </source>
</evidence>
<evidence type="ECO:0000256" key="3">
    <source>
        <dbReference type="ARBA" id="ARBA00022692"/>
    </source>
</evidence>